<protein>
    <submittedName>
        <fullName evidence="2">Uncharacterized protein</fullName>
    </submittedName>
</protein>
<name>A0AAV8QQI1_ENSVE</name>
<evidence type="ECO:0000313" key="2">
    <source>
        <dbReference type="EMBL" id="KAJ8477820.1"/>
    </source>
</evidence>
<sequence length="104" mass="11403">MSILQQTPKVARNVTSRDELWTVAFLLMSAGGVVLQLFILQAILKECADNFHTEVISYSSGSISCTLYCVKDVAHSQLLIARCIEDCVLRCQNSNGNIHGGSEQ</sequence>
<organism evidence="2 3">
    <name type="scientific">Ensete ventricosum</name>
    <name type="common">Abyssinian banana</name>
    <name type="synonym">Musa ensete</name>
    <dbReference type="NCBI Taxonomy" id="4639"/>
    <lineage>
        <taxon>Eukaryota</taxon>
        <taxon>Viridiplantae</taxon>
        <taxon>Streptophyta</taxon>
        <taxon>Embryophyta</taxon>
        <taxon>Tracheophyta</taxon>
        <taxon>Spermatophyta</taxon>
        <taxon>Magnoliopsida</taxon>
        <taxon>Liliopsida</taxon>
        <taxon>Zingiberales</taxon>
        <taxon>Musaceae</taxon>
        <taxon>Ensete</taxon>
    </lineage>
</organism>
<evidence type="ECO:0000256" key="1">
    <source>
        <dbReference type="SAM" id="Phobius"/>
    </source>
</evidence>
<keyword evidence="1" id="KW-0472">Membrane</keyword>
<proteinExistence type="predicted"/>
<keyword evidence="3" id="KW-1185">Reference proteome</keyword>
<comment type="caution">
    <text evidence="2">The sequence shown here is derived from an EMBL/GenBank/DDBJ whole genome shotgun (WGS) entry which is preliminary data.</text>
</comment>
<dbReference type="EMBL" id="JAQQAF010000006">
    <property type="protein sequence ID" value="KAJ8477820.1"/>
    <property type="molecule type" value="Genomic_DNA"/>
</dbReference>
<keyword evidence="1" id="KW-0812">Transmembrane</keyword>
<dbReference type="AlphaFoldDB" id="A0AAV8QQI1"/>
<gene>
    <name evidence="2" type="ORF">OPV22_021547</name>
</gene>
<evidence type="ECO:0000313" key="3">
    <source>
        <dbReference type="Proteomes" id="UP001222027"/>
    </source>
</evidence>
<dbReference type="Proteomes" id="UP001222027">
    <property type="component" value="Unassembled WGS sequence"/>
</dbReference>
<accession>A0AAV8QQI1</accession>
<reference evidence="2 3" key="1">
    <citation type="submission" date="2022-12" db="EMBL/GenBank/DDBJ databases">
        <title>Chromosome-scale assembly of the Ensete ventricosum genome.</title>
        <authorList>
            <person name="Dussert Y."/>
            <person name="Stocks J."/>
            <person name="Wendawek A."/>
            <person name="Woldeyes F."/>
            <person name="Nichols R.A."/>
            <person name="Borrell J.S."/>
        </authorList>
    </citation>
    <scope>NUCLEOTIDE SEQUENCE [LARGE SCALE GENOMIC DNA]</scope>
    <source>
        <strain evidence="3">cv. Maze</strain>
        <tissue evidence="2">Seeds</tissue>
    </source>
</reference>
<keyword evidence="1" id="KW-1133">Transmembrane helix</keyword>
<feature type="transmembrane region" description="Helical" evidence="1">
    <location>
        <begin position="20"/>
        <end position="40"/>
    </location>
</feature>